<organism evidence="1 2">
    <name type="scientific">Panagrolaimus sp. JU765</name>
    <dbReference type="NCBI Taxonomy" id="591449"/>
    <lineage>
        <taxon>Eukaryota</taxon>
        <taxon>Metazoa</taxon>
        <taxon>Ecdysozoa</taxon>
        <taxon>Nematoda</taxon>
        <taxon>Chromadorea</taxon>
        <taxon>Rhabditida</taxon>
        <taxon>Tylenchina</taxon>
        <taxon>Panagrolaimomorpha</taxon>
        <taxon>Panagrolaimoidea</taxon>
        <taxon>Panagrolaimidae</taxon>
        <taxon>Panagrolaimus</taxon>
    </lineage>
</organism>
<protein>
    <submittedName>
        <fullName evidence="2">C2H2-type domain-containing protein</fullName>
    </submittedName>
</protein>
<accession>A0AC34QM14</accession>
<proteinExistence type="predicted"/>
<dbReference type="WBParaSite" id="JU765_v2.g17617.t1">
    <property type="protein sequence ID" value="JU765_v2.g17617.t1"/>
    <property type="gene ID" value="JU765_v2.g17617"/>
</dbReference>
<sequence length="458" mass="52476">MNVPDAFWTMTSMVNHGMTKLPMDIRFETLMSNFFYNSSSSKPTDTKYRLLITSHNQPELLFMSLIESDQEPFQSLGHSFPTLLKKLIADSVTGKSQIDLVNESPRVSSLFVRRVEDTQEPLPWFGCRLELAEDVKIREHLASLVVSLRAERDKLIREKNDEHKRRIELERELEVYKNSKPFSRPKDGHERFQDLFNSIASVDNENSNHSNPGSSSVHGEDNVIPLEFDITNDDIFNISNSPDQEKRVESPGTSMIRPRSSTSGPSSEEILRGMATYVLCALCPESSRTAVPDEHIVMDHIVTQHFDDRKTCTGCPVRTEVRDIPSHIKMHMNKIYACKFCGKQSSKRNVLRAHVRTHTGERPFECIFCQRRFTDSSTLRRHKTVHTGEMRAACPICGRIISRKDNVKAHMRNHHGLDNVDEFNLETNTRNEPQDPKVPGPEQVEEVNMKPEIESLFS</sequence>
<evidence type="ECO:0000313" key="2">
    <source>
        <dbReference type="WBParaSite" id="JU765_v2.g17617.t1"/>
    </source>
</evidence>
<evidence type="ECO:0000313" key="1">
    <source>
        <dbReference type="Proteomes" id="UP000887576"/>
    </source>
</evidence>
<dbReference type="Proteomes" id="UP000887576">
    <property type="component" value="Unplaced"/>
</dbReference>
<name>A0AC34QM14_9BILA</name>
<reference evidence="2" key="1">
    <citation type="submission" date="2022-11" db="UniProtKB">
        <authorList>
            <consortium name="WormBaseParasite"/>
        </authorList>
    </citation>
    <scope>IDENTIFICATION</scope>
</reference>